<feature type="transmembrane region" description="Helical" evidence="1">
    <location>
        <begin position="34"/>
        <end position="53"/>
    </location>
</feature>
<keyword evidence="1" id="KW-0812">Transmembrane</keyword>
<name>A0A1A2YRV0_9MYCO</name>
<organism evidence="2 3">
    <name type="scientific">Mycobacterium colombiense</name>
    <dbReference type="NCBI Taxonomy" id="339268"/>
    <lineage>
        <taxon>Bacteria</taxon>
        <taxon>Bacillati</taxon>
        <taxon>Actinomycetota</taxon>
        <taxon>Actinomycetes</taxon>
        <taxon>Mycobacteriales</taxon>
        <taxon>Mycobacteriaceae</taxon>
        <taxon>Mycobacterium</taxon>
        <taxon>Mycobacterium avium complex (MAC)</taxon>
    </lineage>
</organism>
<proteinExistence type="predicted"/>
<feature type="transmembrane region" description="Helical" evidence="1">
    <location>
        <begin position="170"/>
        <end position="192"/>
    </location>
</feature>
<gene>
    <name evidence="2" type="ORF">A5708_25815</name>
</gene>
<evidence type="ECO:0008006" key="4">
    <source>
        <dbReference type="Google" id="ProtNLM"/>
    </source>
</evidence>
<dbReference type="OrthoDB" id="2014935at2"/>
<reference evidence="2 3" key="1">
    <citation type="submission" date="2016-06" db="EMBL/GenBank/DDBJ databases">
        <authorList>
            <person name="Kjaerup R.B."/>
            <person name="Dalgaard T.S."/>
            <person name="Juul-Madsen H.R."/>
        </authorList>
    </citation>
    <scope>NUCLEOTIDE SEQUENCE [LARGE SCALE GENOMIC DNA]</scope>
    <source>
        <strain evidence="2 3">E1334</strain>
    </source>
</reference>
<feature type="transmembrane region" description="Helical" evidence="1">
    <location>
        <begin position="308"/>
        <end position="332"/>
    </location>
</feature>
<dbReference type="RefSeq" id="WP_065029411.1">
    <property type="nucleotide sequence ID" value="NZ_LZKI01000109.1"/>
</dbReference>
<feature type="transmembrane region" description="Helical" evidence="1">
    <location>
        <begin position="352"/>
        <end position="374"/>
    </location>
</feature>
<accession>A0A1A2YRV0</accession>
<dbReference type="AlphaFoldDB" id="A0A1A2YRV0"/>
<feature type="transmembrane region" description="Helical" evidence="1">
    <location>
        <begin position="469"/>
        <end position="487"/>
    </location>
</feature>
<sequence>MTTATLPGSPVAAGPQREPGRAVSRLAVRQLRRGTVVVALICGAMSALVAFQYQPTGALLDQSDLRVLAENPAIRILSGPPVAIDNPGGFTVWRTGTAVSVLASGWIMLAVTRITRGEEDSRRWDLILAGRLRIVDVVVRCLTALVGSAALIGVAVAAGLLVAHTEPTGAIVYAIGISFIAATFATTALLAAQLMPNRSGATGVTAAALGLSLMLRMISDGSHQSAWAAWMTPFGLAARSAPYAENRIIPLIVLGTFPIVQAGAALFAASHRDLGDGVLTVPVSRSPRTRLLRSFGGFAFRRAARTTLGWATGIAAYFFLVGLLLPAILKLFQTNPRIAKLAAPAGMGGHELVNAGAAVLFGVLAVPTGLYAALRLAAMVSDEKAGRLTLLVAQPISRARLLTTEIVVAVGGVVVLHCSAALAMWGGARITDAPLQLSDSLSGALNSVPVALLAVGAAAVGVGWLPSGVAAIGAVPVVGGFLVNIIIKTTDAPRWVVNLSPWTHLAAVPDAPPNWAATAVFLLTGTILATLGVYGYLHRDLET</sequence>
<evidence type="ECO:0000313" key="3">
    <source>
        <dbReference type="Proteomes" id="UP000091846"/>
    </source>
</evidence>
<feature type="transmembrane region" description="Helical" evidence="1">
    <location>
        <begin position="248"/>
        <end position="269"/>
    </location>
</feature>
<feature type="transmembrane region" description="Helical" evidence="1">
    <location>
        <begin position="515"/>
        <end position="537"/>
    </location>
</feature>
<keyword evidence="1" id="KW-0472">Membrane</keyword>
<feature type="transmembrane region" description="Helical" evidence="1">
    <location>
        <begin position="440"/>
        <end position="462"/>
    </location>
</feature>
<evidence type="ECO:0000256" key="1">
    <source>
        <dbReference type="SAM" id="Phobius"/>
    </source>
</evidence>
<evidence type="ECO:0000313" key="2">
    <source>
        <dbReference type="EMBL" id="OBI39972.1"/>
    </source>
</evidence>
<dbReference type="EMBL" id="LZKI01000109">
    <property type="protein sequence ID" value="OBI39972.1"/>
    <property type="molecule type" value="Genomic_DNA"/>
</dbReference>
<feature type="transmembrane region" description="Helical" evidence="1">
    <location>
        <begin position="137"/>
        <end position="164"/>
    </location>
</feature>
<protein>
    <recommendedName>
        <fullName evidence="4">Polyketide antibiotic transporter</fullName>
    </recommendedName>
</protein>
<keyword evidence="1" id="KW-1133">Transmembrane helix</keyword>
<dbReference type="Proteomes" id="UP000091846">
    <property type="component" value="Unassembled WGS sequence"/>
</dbReference>
<feature type="transmembrane region" description="Helical" evidence="1">
    <location>
        <begin position="406"/>
        <end position="428"/>
    </location>
</feature>
<comment type="caution">
    <text evidence="2">The sequence shown here is derived from an EMBL/GenBank/DDBJ whole genome shotgun (WGS) entry which is preliminary data.</text>
</comment>
<feature type="transmembrane region" description="Helical" evidence="1">
    <location>
        <begin position="199"/>
        <end position="218"/>
    </location>
</feature>
<feature type="transmembrane region" description="Helical" evidence="1">
    <location>
        <begin position="97"/>
        <end position="116"/>
    </location>
</feature>